<keyword evidence="3 5" id="KW-0732">Signal</keyword>
<comment type="caution">
    <text evidence="7">The sequence shown here is derived from an EMBL/GenBank/DDBJ whole genome shotgun (WGS) entry which is preliminary data.</text>
</comment>
<evidence type="ECO:0000256" key="1">
    <source>
        <dbReference type="ARBA" id="ARBA00010333"/>
    </source>
</evidence>
<feature type="domain" description="Solute-binding protein family 3/N-terminal" evidence="6">
    <location>
        <begin position="38"/>
        <end position="265"/>
    </location>
</feature>
<dbReference type="PANTHER" id="PTHR30085:SF7">
    <property type="entry name" value="AMINO-ACID ABC TRANSPORTER-BINDING PROTEIN YHDW-RELATED"/>
    <property type="match status" value="1"/>
</dbReference>
<dbReference type="PANTHER" id="PTHR30085">
    <property type="entry name" value="AMINO ACID ABC TRANSPORTER PERMEASE"/>
    <property type="match status" value="1"/>
</dbReference>
<dbReference type="EMBL" id="BSNS01000024">
    <property type="protein sequence ID" value="GLQ57697.1"/>
    <property type="molecule type" value="Genomic_DNA"/>
</dbReference>
<evidence type="ECO:0000313" key="8">
    <source>
        <dbReference type="Proteomes" id="UP001156691"/>
    </source>
</evidence>
<evidence type="ECO:0000259" key="6">
    <source>
        <dbReference type="SMART" id="SM00062"/>
    </source>
</evidence>
<protein>
    <submittedName>
        <fullName evidence="7">Amino acid ABC transporter substrate-binding protein</fullName>
    </submittedName>
</protein>
<evidence type="ECO:0000256" key="2">
    <source>
        <dbReference type="ARBA" id="ARBA00022448"/>
    </source>
</evidence>
<feature type="chain" id="PRO_5047008357" evidence="5">
    <location>
        <begin position="28"/>
        <end position="342"/>
    </location>
</feature>
<dbReference type="PROSITE" id="PS01039">
    <property type="entry name" value="SBP_BACTERIAL_3"/>
    <property type="match status" value="1"/>
</dbReference>
<keyword evidence="2" id="KW-0813">Transport</keyword>
<dbReference type="SMART" id="SM00062">
    <property type="entry name" value="PBPb"/>
    <property type="match status" value="1"/>
</dbReference>
<dbReference type="Pfam" id="PF00497">
    <property type="entry name" value="SBP_bac_3"/>
    <property type="match status" value="1"/>
</dbReference>
<dbReference type="InterPro" id="IPR001638">
    <property type="entry name" value="Solute-binding_3/MltF_N"/>
</dbReference>
<keyword evidence="8" id="KW-1185">Reference proteome</keyword>
<name>A0ABQ5WCY0_9HYPH</name>
<dbReference type="InterPro" id="IPR051455">
    <property type="entry name" value="Bact_solute-bind_prot3"/>
</dbReference>
<evidence type="ECO:0000256" key="3">
    <source>
        <dbReference type="ARBA" id="ARBA00022729"/>
    </source>
</evidence>
<evidence type="ECO:0000256" key="4">
    <source>
        <dbReference type="RuleBase" id="RU003744"/>
    </source>
</evidence>
<evidence type="ECO:0000256" key="5">
    <source>
        <dbReference type="SAM" id="SignalP"/>
    </source>
</evidence>
<comment type="similarity">
    <text evidence="1 4">Belongs to the bacterial solute-binding protein 3 family.</text>
</comment>
<sequence length="342" mass="37294">MRAVGRALRVVAFVLIATLLAASAAYAQTLEAVRERGFLICGAVGPLAGFSQVDGEGRWSGFDIDICRALAAAVFGDPNKLEFRPLRGNSRFAVLQTGDVDVIVRNAPWTERRDTVYGASYVTPTFYDGQAFMVPQSEGVVSAFELDDLTICVADNGEELTRLREFFFENQASYSEIIYEDTADLLLAYRAGLCNVLSAAGRELNAMRRELGDPLSHRILPERISKEAVGPVVRAGDDTWFNIVKWTVFALINAEELGVTALNIDSLSATRTSAVRRLLGLDGNYGAPVGLEPDFMADVIRAVGNYGEIYERNFGPQTGAVLLRGQNSLWVNGGLLYAPPIR</sequence>
<proteinExistence type="inferred from homology"/>
<feature type="signal peptide" evidence="5">
    <location>
        <begin position="1"/>
        <end position="27"/>
    </location>
</feature>
<dbReference type="InterPro" id="IPR018313">
    <property type="entry name" value="SBP_3_CS"/>
</dbReference>
<accession>A0ABQ5WCY0</accession>
<dbReference type="Gene3D" id="3.40.190.10">
    <property type="entry name" value="Periplasmic binding protein-like II"/>
    <property type="match status" value="2"/>
</dbReference>
<organism evidence="7 8">
    <name type="scientific">Devosia nitrariae</name>
    <dbReference type="NCBI Taxonomy" id="2071872"/>
    <lineage>
        <taxon>Bacteria</taxon>
        <taxon>Pseudomonadati</taxon>
        <taxon>Pseudomonadota</taxon>
        <taxon>Alphaproteobacteria</taxon>
        <taxon>Hyphomicrobiales</taxon>
        <taxon>Devosiaceae</taxon>
        <taxon>Devosia</taxon>
    </lineage>
</organism>
<evidence type="ECO:0000313" key="7">
    <source>
        <dbReference type="EMBL" id="GLQ57697.1"/>
    </source>
</evidence>
<dbReference type="CDD" id="cd13692">
    <property type="entry name" value="PBP2_BztA"/>
    <property type="match status" value="1"/>
</dbReference>
<dbReference type="SUPFAM" id="SSF53850">
    <property type="entry name" value="Periplasmic binding protein-like II"/>
    <property type="match status" value="1"/>
</dbReference>
<reference evidence="8" key="1">
    <citation type="journal article" date="2019" name="Int. J. Syst. Evol. Microbiol.">
        <title>The Global Catalogue of Microorganisms (GCM) 10K type strain sequencing project: providing services to taxonomists for standard genome sequencing and annotation.</title>
        <authorList>
            <consortium name="The Broad Institute Genomics Platform"/>
            <consortium name="The Broad Institute Genome Sequencing Center for Infectious Disease"/>
            <person name="Wu L."/>
            <person name="Ma J."/>
        </authorList>
    </citation>
    <scope>NUCLEOTIDE SEQUENCE [LARGE SCALE GENOMIC DNA]</scope>
    <source>
        <strain evidence="8">NBRC 112416</strain>
    </source>
</reference>
<dbReference type="Proteomes" id="UP001156691">
    <property type="component" value="Unassembled WGS sequence"/>
</dbReference>
<gene>
    <name evidence="7" type="ORF">GCM10010862_49560</name>
</gene>